<dbReference type="AlphaFoldDB" id="A0AAW5LJX8"/>
<proteinExistence type="predicted"/>
<feature type="transmembrane region" description="Helical" evidence="1">
    <location>
        <begin position="35"/>
        <end position="56"/>
    </location>
</feature>
<feature type="transmembrane region" description="Helical" evidence="1">
    <location>
        <begin position="12"/>
        <end position="29"/>
    </location>
</feature>
<dbReference type="RefSeq" id="WP_070372998.1">
    <property type="nucleotide sequence ID" value="NZ_CP064868.1"/>
</dbReference>
<keyword evidence="1" id="KW-1133">Transmembrane helix</keyword>
<dbReference type="EMBL" id="JANILD010000001">
    <property type="protein sequence ID" value="MCQ9302477.1"/>
    <property type="molecule type" value="Genomic_DNA"/>
</dbReference>
<evidence type="ECO:0000313" key="2">
    <source>
        <dbReference type="EMBL" id="MCQ9302477.1"/>
    </source>
</evidence>
<keyword evidence="1" id="KW-0472">Membrane</keyword>
<evidence type="ECO:0000313" key="3">
    <source>
        <dbReference type="Proteomes" id="UP001204068"/>
    </source>
</evidence>
<keyword evidence="1" id="KW-0812">Transmembrane</keyword>
<reference evidence="2" key="1">
    <citation type="submission" date="2022-07" db="EMBL/GenBank/DDBJ databases">
        <title>Bacterial species isolated from the porcine tonsil microbiota.</title>
        <authorList>
            <person name="Oliveira I.M.F."/>
        </authorList>
    </citation>
    <scope>NUCLEOTIDE SEQUENCE</scope>
    <source>
        <strain evidence="2">8QC2O2</strain>
    </source>
</reference>
<accession>A0AAW5LJX8</accession>
<organism evidence="2 3">
    <name type="scientific">Mammaliicoccus sciuri</name>
    <name type="common">Staphylococcus sciuri</name>
    <dbReference type="NCBI Taxonomy" id="1296"/>
    <lineage>
        <taxon>Bacteria</taxon>
        <taxon>Bacillati</taxon>
        <taxon>Bacillota</taxon>
        <taxon>Bacilli</taxon>
        <taxon>Bacillales</taxon>
        <taxon>Staphylococcaceae</taxon>
        <taxon>Mammaliicoccus</taxon>
    </lineage>
</organism>
<evidence type="ECO:0000256" key="1">
    <source>
        <dbReference type="SAM" id="Phobius"/>
    </source>
</evidence>
<sequence length="62" mass="7289">MNNNIIFFILRLLIYFLAIWGCTTLTNYLELGYVWSLVVLLIVMILISIVVETVSIRIRNNR</sequence>
<gene>
    <name evidence="2" type="ORF">NQ032_02445</name>
</gene>
<comment type="caution">
    <text evidence="2">The sequence shown here is derived from an EMBL/GenBank/DDBJ whole genome shotgun (WGS) entry which is preliminary data.</text>
</comment>
<protein>
    <submittedName>
        <fullName evidence="2">Uncharacterized protein</fullName>
    </submittedName>
</protein>
<name>A0AAW5LJX8_MAMSC</name>
<dbReference type="Proteomes" id="UP001204068">
    <property type="component" value="Unassembled WGS sequence"/>
</dbReference>